<comment type="caution">
    <text evidence="9">The sequence shown here is derived from an EMBL/GenBank/DDBJ whole genome shotgun (WGS) entry which is preliminary data.</text>
</comment>
<evidence type="ECO:0000259" key="8">
    <source>
        <dbReference type="Pfam" id="PF14322"/>
    </source>
</evidence>
<gene>
    <name evidence="9" type="ORF">ACFSJU_13540</name>
</gene>
<dbReference type="PROSITE" id="PS51257">
    <property type="entry name" value="PROKAR_LIPOPROTEIN"/>
    <property type="match status" value="1"/>
</dbReference>
<dbReference type="EMBL" id="JBHUHZ010000002">
    <property type="protein sequence ID" value="MFD2163425.1"/>
    <property type="molecule type" value="Genomic_DNA"/>
</dbReference>
<dbReference type="Pfam" id="PF07980">
    <property type="entry name" value="SusD_RagB"/>
    <property type="match status" value="1"/>
</dbReference>
<keyword evidence="4" id="KW-0472">Membrane</keyword>
<evidence type="ECO:0000259" key="7">
    <source>
        <dbReference type="Pfam" id="PF07980"/>
    </source>
</evidence>
<evidence type="ECO:0000256" key="6">
    <source>
        <dbReference type="SAM" id="SignalP"/>
    </source>
</evidence>
<dbReference type="Pfam" id="PF14322">
    <property type="entry name" value="SusD-like_3"/>
    <property type="match status" value="1"/>
</dbReference>
<organism evidence="9 10">
    <name type="scientific">Paradesertivirga mongoliensis</name>
    <dbReference type="NCBI Taxonomy" id="2100740"/>
    <lineage>
        <taxon>Bacteria</taxon>
        <taxon>Pseudomonadati</taxon>
        <taxon>Bacteroidota</taxon>
        <taxon>Sphingobacteriia</taxon>
        <taxon>Sphingobacteriales</taxon>
        <taxon>Sphingobacteriaceae</taxon>
        <taxon>Paradesertivirga</taxon>
    </lineage>
</organism>
<evidence type="ECO:0000256" key="1">
    <source>
        <dbReference type="ARBA" id="ARBA00004442"/>
    </source>
</evidence>
<evidence type="ECO:0000313" key="9">
    <source>
        <dbReference type="EMBL" id="MFD2163425.1"/>
    </source>
</evidence>
<evidence type="ECO:0000256" key="4">
    <source>
        <dbReference type="ARBA" id="ARBA00023136"/>
    </source>
</evidence>
<keyword evidence="3 6" id="KW-0732">Signal</keyword>
<comment type="subcellular location">
    <subcellularLocation>
        <location evidence="1">Cell outer membrane</location>
    </subcellularLocation>
</comment>
<keyword evidence="10" id="KW-1185">Reference proteome</keyword>
<feature type="signal peptide" evidence="6">
    <location>
        <begin position="1"/>
        <end position="17"/>
    </location>
</feature>
<dbReference type="SUPFAM" id="SSF48452">
    <property type="entry name" value="TPR-like"/>
    <property type="match status" value="1"/>
</dbReference>
<dbReference type="Gene3D" id="1.25.40.390">
    <property type="match status" value="1"/>
</dbReference>
<dbReference type="RefSeq" id="WP_255900888.1">
    <property type="nucleotide sequence ID" value="NZ_JAFMZO010000002.1"/>
</dbReference>
<dbReference type="CDD" id="cd08977">
    <property type="entry name" value="SusD"/>
    <property type="match status" value="1"/>
</dbReference>
<accession>A0ABW4ZMU0</accession>
<name>A0ABW4ZMU0_9SPHI</name>
<dbReference type="InterPro" id="IPR012944">
    <property type="entry name" value="SusD_RagB_dom"/>
</dbReference>
<protein>
    <submittedName>
        <fullName evidence="9">RagB/SusD family nutrient uptake outer membrane protein</fullName>
    </submittedName>
</protein>
<reference evidence="10" key="1">
    <citation type="journal article" date="2019" name="Int. J. Syst. Evol. Microbiol.">
        <title>The Global Catalogue of Microorganisms (GCM) 10K type strain sequencing project: providing services to taxonomists for standard genome sequencing and annotation.</title>
        <authorList>
            <consortium name="The Broad Institute Genomics Platform"/>
            <consortium name="The Broad Institute Genome Sequencing Center for Infectious Disease"/>
            <person name="Wu L."/>
            <person name="Ma J."/>
        </authorList>
    </citation>
    <scope>NUCLEOTIDE SEQUENCE [LARGE SCALE GENOMIC DNA]</scope>
    <source>
        <strain evidence="10">KCTC 42217</strain>
    </source>
</reference>
<dbReference type="InterPro" id="IPR011990">
    <property type="entry name" value="TPR-like_helical_dom_sf"/>
</dbReference>
<feature type="domain" description="RagB/SusD" evidence="7">
    <location>
        <begin position="361"/>
        <end position="532"/>
    </location>
</feature>
<keyword evidence="5" id="KW-0998">Cell outer membrane</keyword>
<dbReference type="Proteomes" id="UP001597387">
    <property type="component" value="Unassembled WGS sequence"/>
</dbReference>
<comment type="similarity">
    <text evidence="2">Belongs to the SusD family.</text>
</comment>
<proteinExistence type="inferred from homology"/>
<evidence type="ECO:0000256" key="3">
    <source>
        <dbReference type="ARBA" id="ARBA00022729"/>
    </source>
</evidence>
<feature type="domain" description="SusD-like N-terminal" evidence="8">
    <location>
        <begin position="104"/>
        <end position="228"/>
    </location>
</feature>
<evidence type="ECO:0000256" key="5">
    <source>
        <dbReference type="ARBA" id="ARBA00023237"/>
    </source>
</evidence>
<feature type="chain" id="PRO_5046951860" evidence="6">
    <location>
        <begin position="18"/>
        <end position="532"/>
    </location>
</feature>
<evidence type="ECO:0000256" key="2">
    <source>
        <dbReference type="ARBA" id="ARBA00006275"/>
    </source>
</evidence>
<evidence type="ECO:0000313" key="10">
    <source>
        <dbReference type="Proteomes" id="UP001597387"/>
    </source>
</evidence>
<dbReference type="InterPro" id="IPR033985">
    <property type="entry name" value="SusD-like_N"/>
</dbReference>
<sequence>MRTYKIYMLAMSFVVFAGCKKDFLDVEDLTSVTEQNFYKTPNDGFSALVGCYDGLQRAGNSSSFIALIGETLSDNAFGGTGNADGFSFQMIDEFDKQRSPADVSFYSNNWNTGYAAIYRCNMLISKIGQIEWGSNTALKSQYEAEARFLRAYLYFDLVRLFGNIPLITEPTTENVPQANSEEVYKLIASDLEFAAANLPAVTYAAQPAADRGRVTKWAAESLIGRVFLYYTGYYAKPDLAGVTTKAEALTYLEDVISNSGHSLVPDFANLWPVSGDNYAGENNIETVFAIKYTYLSDYNGNLDGNHWMVMNGMRGVNFFPYGAGWGANTVNPKLWNAYAANDSRKAASIVSLAGESIPFGTKERADQREYTGYTNKKYTPLSNPDNSSTTVGKGEGSFLISQYQDYVSIRYADVLLMAAELESPKAQQYFDEVRQRAYKSNYAAQAVSKANILNERRFEFAGEGIRYWDLLRQGVSIAASTIAENNYPVLNGGIAATKTILASKINETKGLQQIPDAQIKLSNGVLKQNIGW</sequence>